<protein>
    <submittedName>
        <fullName evidence="2">TlpA family protein disulfide reductase</fullName>
    </submittedName>
</protein>
<dbReference type="InterPro" id="IPR013766">
    <property type="entry name" value="Thioredoxin_domain"/>
</dbReference>
<evidence type="ECO:0000313" key="2">
    <source>
        <dbReference type="EMBL" id="HIU56142.1"/>
    </source>
</evidence>
<evidence type="ECO:0000259" key="1">
    <source>
        <dbReference type="PROSITE" id="PS51352"/>
    </source>
</evidence>
<dbReference type="InterPro" id="IPR000866">
    <property type="entry name" value="AhpC/TSA"/>
</dbReference>
<reference evidence="2" key="2">
    <citation type="journal article" date="2021" name="PeerJ">
        <title>Extensive microbial diversity within the chicken gut microbiome revealed by metagenomics and culture.</title>
        <authorList>
            <person name="Gilroy R."/>
            <person name="Ravi A."/>
            <person name="Getino M."/>
            <person name="Pursley I."/>
            <person name="Horton D.L."/>
            <person name="Alikhan N.F."/>
            <person name="Baker D."/>
            <person name="Gharbi K."/>
            <person name="Hall N."/>
            <person name="Watson M."/>
            <person name="Adriaenssens E.M."/>
            <person name="Foster-Nyarko E."/>
            <person name="Jarju S."/>
            <person name="Secka A."/>
            <person name="Antonio M."/>
            <person name="Oren A."/>
            <person name="Chaudhuri R.R."/>
            <person name="La Ragione R."/>
            <person name="Hildebrand F."/>
            <person name="Pallen M.J."/>
        </authorList>
    </citation>
    <scope>NUCLEOTIDE SEQUENCE</scope>
    <source>
        <strain evidence="2">CHK158-818</strain>
    </source>
</reference>
<dbReference type="PANTHER" id="PTHR42852:SF13">
    <property type="entry name" value="PROTEIN DIPZ"/>
    <property type="match status" value="1"/>
</dbReference>
<feature type="domain" description="Thioredoxin" evidence="1">
    <location>
        <begin position="232"/>
        <end position="372"/>
    </location>
</feature>
<reference evidence="2" key="1">
    <citation type="submission" date="2020-10" db="EMBL/GenBank/DDBJ databases">
        <authorList>
            <person name="Gilroy R."/>
        </authorList>
    </citation>
    <scope>NUCLEOTIDE SEQUENCE</scope>
    <source>
        <strain evidence="2">CHK158-818</strain>
    </source>
</reference>
<dbReference type="AlphaFoldDB" id="A0A9D1M9U8"/>
<gene>
    <name evidence="2" type="ORF">IAB03_10105</name>
</gene>
<dbReference type="Pfam" id="PF00578">
    <property type="entry name" value="AhpC-TSA"/>
    <property type="match status" value="1"/>
</dbReference>
<dbReference type="PANTHER" id="PTHR42852">
    <property type="entry name" value="THIOL:DISULFIDE INTERCHANGE PROTEIN DSBE"/>
    <property type="match status" value="1"/>
</dbReference>
<dbReference type="InterPro" id="IPR050553">
    <property type="entry name" value="Thioredoxin_ResA/DsbE_sf"/>
</dbReference>
<dbReference type="Gene3D" id="3.40.30.10">
    <property type="entry name" value="Glutaredoxin"/>
    <property type="match status" value="1"/>
</dbReference>
<comment type="caution">
    <text evidence="2">The sequence shown here is derived from an EMBL/GenBank/DDBJ whole genome shotgun (WGS) entry which is preliminary data.</text>
</comment>
<proteinExistence type="predicted"/>
<name>A0A9D1M9U8_9BACT</name>
<dbReference type="EMBL" id="DVNA01000233">
    <property type="protein sequence ID" value="HIU56142.1"/>
    <property type="molecule type" value="Genomic_DNA"/>
</dbReference>
<dbReference type="PROSITE" id="PS51352">
    <property type="entry name" value="THIOREDOXIN_2"/>
    <property type="match status" value="1"/>
</dbReference>
<sequence>MLNKVFLFIAVICIVWCTSCSEEPLISITLKGFTNDTIVIGQVSLAEYPDVKNDSDPRIKWDTIVVQHSAVTFRPADTISLYAIIPCQSSGENLKMIVAPHDRIDIHMDFSHDAVTYTTKGSPIADAINDYNLMMNEITEQIRRARKKVDTPQELLDSLYGIRMEKSATWVKSHIDNPALALYFNRMSPDSVVSYYSLLSAEMLNSEVGPLLKSAYLRADKYIKIMNAKDYIREGVTAPDFTLQNNEGKHFTLSSLRGKWVVLDFWGSWCGWCIKGIPDMKKSQARLADKCEFVSIACNDKYEEWLRALEKYDMPWTQLYVPTNHPADLDPATLYAIQGYPTKIIVNPDGVIAKIFIGESPEFYQELNELVK</sequence>
<organism evidence="2 3">
    <name type="scientific">Candidatus Gallibacteroides avistercoris</name>
    <dbReference type="NCBI Taxonomy" id="2840833"/>
    <lineage>
        <taxon>Bacteria</taxon>
        <taxon>Pseudomonadati</taxon>
        <taxon>Bacteroidota</taxon>
        <taxon>Bacteroidia</taxon>
        <taxon>Bacteroidales</taxon>
        <taxon>Bacteroidaceae</taxon>
        <taxon>Bacteroidaceae incertae sedis</taxon>
        <taxon>Candidatus Gallibacteroides</taxon>
    </lineage>
</organism>
<dbReference type="SUPFAM" id="SSF52833">
    <property type="entry name" value="Thioredoxin-like"/>
    <property type="match status" value="1"/>
</dbReference>
<dbReference type="InterPro" id="IPR036249">
    <property type="entry name" value="Thioredoxin-like_sf"/>
</dbReference>
<dbReference type="GO" id="GO:0016209">
    <property type="term" value="F:antioxidant activity"/>
    <property type="evidence" value="ECO:0007669"/>
    <property type="project" value="InterPro"/>
</dbReference>
<accession>A0A9D1M9U8</accession>
<evidence type="ECO:0000313" key="3">
    <source>
        <dbReference type="Proteomes" id="UP000824112"/>
    </source>
</evidence>
<dbReference type="CDD" id="cd02966">
    <property type="entry name" value="TlpA_like_family"/>
    <property type="match status" value="1"/>
</dbReference>
<dbReference type="GO" id="GO:0016491">
    <property type="term" value="F:oxidoreductase activity"/>
    <property type="evidence" value="ECO:0007669"/>
    <property type="project" value="InterPro"/>
</dbReference>
<dbReference type="Proteomes" id="UP000824112">
    <property type="component" value="Unassembled WGS sequence"/>
</dbReference>